<evidence type="ECO:0000313" key="3">
    <source>
        <dbReference type="Proteomes" id="UP000790347"/>
    </source>
</evidence>
<feature type="compositionally biased region" description="Basic and acidic residues" evidence="1">
    <location>
        <begin position="22"/>
        <end position="41"/>
    </location>
</feature>
<proteinExistence type="predicted"/>
<comment type="caution">
    <text evidence="2">The sequence shown here is derived from an EMBL/GenBank/DDBJ whole genome shotgun (WGS) entry which is preliminary data.</text>
</comment>
<feature type="compositionally biased region" description="Basic and acidic residues" evidence="1">
    <location>
        <begin position="90"/>
        <end position="106"/>
    </location>
</feature>
<gene>
    <name evidence="2" type="ORF">DERF_004332</name>
</gene>
<feature type="region of interest" description="Disordered" evidence="1">
    <location>
        <begin position="1"/>
        <end position="141"/>
    </location>
</feature>
<name>A0A922L7L5_DERFA</name>
<sequence length="141" mass="16037">MDMNESGRRFSLRIRAKKLKHDKNEPAKRSRVDNFKQKNETDNQQNVTGDKNEITSQVGPLKPNDGFDDVIYLSDSDTSQDKEDSESAVDPDRSENDNATKEKQAKTNDQNDSETDVESSVIYISDDDDDDNHDSDDKFSD</sequence>
<feature type="compositionally biased region" description="Polar residues" evidence="1">
    <location>
        <begin position="42"/>
        <end position="58"/>
    </location>
</feature>
<protein>
    <submittedName>
        <fullName evidence="2">Uncharacterized protein</fullName>
    </submittedName>
</protein>
<reference evidence="2" key="2">
    <citation type="journal article" date="2022" name="Res Sq">
        <title>Comparative Genomics Reveals Insights into the Divergent Evolution of Astigmatic Mites and Household Pest Adaptations.</title>
        <authorList>
            <person name="Xiong Q."/>
            <person name="Wan A.T.-Y."/>
            <person name="Liu X.-Y."/>
            <person name="Fung C.S.-H."/>
            <person name="Xiao X."/>
            <person name="Malainual N."/>
            <person name="Hou J."/>
            <person name="Wang L."/>
            <person name="Wang M."/>
            <person name="Yang K."/>
            <person name="Cui Y."/>
            <person name="Leung E."/>
            <person name="Nong W."/>
            <person name="Shin S.-K."/>
            <person name="Au S."/>
            <person name="Jeong K.Y."/>
            <person name="Chew F.T."/>
            <person name="Hui J."/>
            <person name="Leung T.F."/>
            <person name="Tungtrongchitr A."/>
            <person name="Zhong N."/>
            <person name="Liu Z."/>
            <person name="Tsui S."/>
        </authorList>
    </citation>
    <scope>NUCLEOTIDE SEQUENCE</scope>
    <source>
        <strain evidence="2">Derf</strain>
        <tissue evidence="2">Whole organism</tissue>
    </source>
</reference>
<dbReference type="EMBL" id="ASGP02000002">
    <property type="protein sequence ID" value="KAH9520632.1"/>
    <property type="molecule type" value="Genomic_DNA"/>
</dbReference>
<reference evidence="2" key="1">
    <citation type="submission" date="2013-05" db="EMBL/GenBank/DDBJ databases">
        <authorList>
            <person name="Yim A.K.Y."/>
            <person name="Chan T.F."/>
            <person name="Ji K.M."/>
            <person name="Liu X.Y."/>
            <person name="Zhou J.W."/>
            <person name="Li R.Q."/>
            <person name="Yang K.Y."/>
            <person name="Li J."/>
            <person name="Li M."/>
            <person name="Law P.T.W."/>
            <person name="Wu Y.L."/>
            <person name="Cai Z.L."/>
            <person name="Qin H."/>
            <person name="Bao Y."/>
            <person name="Leung R.K.K."/>
            <person name="Ng P.K.S."/>
            <person name="Zou J."/>
            <person name="Zhong X.J."/>
            <person name="Ran P.X."/>
            <person name="Zhong N.S."/>
            <person name="Liu Z.G."/>
            <person name="Tsui S.K.W."/>
        </authorList>
    </citation>
    <scope>NUCLEOTIDE SEQUENCE</scope>
    <source>
        <strain evidence="2">Derf</strain>
        <tissue evidence="2">Whole organism</tissue>
    </source>
</reference>
<dbReference type="Proteomes" id="UP000790347">
    <property type="component" value="Unassembled WGS sequence"/>
</dbReference>
<evidence type="ECO:0000313" key="2">
    <source>
        <dbReference type="EMBL" id="KAH9520632.1"/>
    </source>
</evidence>
<evidence type="ECO:0000256" key="1">
    <source>
        <dbReference type="SAM" id="MobiDB-lite"/>
    </source>
</evidence>
<feature type="compositionally biased region" description="Acidic residues" evidence="1">
    <location>
        <begin position="125"/>
        <end position="134"/>
    </location>
</feature>
<dbReference type="AlphaFoldDB" id="A0A922L7L5"/>
<organism evidence="2 3">
    <name type="scientific">Dermatophagoides farinae</name>
    <name type="common">American house dust mite</name>
    <dbReference type="NCBI Taxonomy" id="6954"/>
    <lineage>
        <taxon>Eukaryota</taxon>
        <taxon>Metazoa</taxon>
        <taxon>Ecdysozoa</taxon>
        <taxon>Arthropoda</taxon>
        <taxon>Chelicerata</taxon>
        <taxon>Arachnida</taxon>
        <taxon>Acari</taxon>
        <taxon>Acariformes</taxon>
        <taxon>Sarcoptiformes</taxon>
        <taxon>Astigmata</taxon>
        <taxon>Psoroptidia</taxon>
        <taxon>Analgoidea</taxon>
        <taxon>Pyroglyphidae</taxon>
        <taxon>Dermatophagoidinae</taxon>
        <taxon>Dermatophagoides</taxon>
    </lineage>
</organism>
<keyword evidence="3" id="KW-1185">Reference proteome</keyword>
<accession>A0A922L7L5</accession>
<feature type="compositionally biased region" description="Basic residues" evidence="1">
    <location>
        <begin position="10"/>
        <end position="21"/>
    </location>
</feature>